<dbReference type="Proteomes" id="UP000243784">
    <property type="component" value="Chromosome"/>
</dbReference>
<accession>A0A1D9DXU9</accession>
<dbReference type="AlphaFoldDB" id="A0A1D9DXU9"/>
<proteinExistence type="predicted"/>
<sequence>MLKRLRESHPGYLSEQKTFEEYAPAAIAENKKFGSILALYGAATYFDIESYENVERLMNPDGNYFLMFYRPGYYPEHLYSAEEIDLIKSKQNYAAISAAFENKYLFSKYLVATNLQLDLEVFQL</sequence>
<gene>
    <name evidence="1" type="ORF">A4Z71_01075</name>
</gene>
<name>A0A1D9DXU9_9MICO</name>
<organism evidence="1 2">
    <name type="scientific">Candidatus Rhodoluna planktonica</name>
    <dbReference type="NCBI Taxonomy" id="535712"/>
    <lineage>
        <taxon>Bacteria</taxon>
        <taxon>Bacillati</taxon>
        <taxon>Actinomycetota</taxon>
        <taxon>Actinomycetes</taxon>
        <taxon>Micrococcales</taxon>
        <taxon>Microbacteriaceae</taxon>
        <taxon>Luna cluster</taxon>
        <taxon>Luna-1 subcluster</taxon>
        <taxon>Rhodoluna</taxon>
    </lineage>
</organism>
<dbReference type="RefSeq" id="WP_070954147.1">
    <property type="nucleotide sequence ID" value="NZ_CP015208.1"/>
</dbReference>
<keyword evidence="2" id="KW-1185">Reference proteome</keyword>
<evidence type="ECO:0000313" key="2">
    <source>
        <dbReference type="Proteomes" id="UP000243784"/>
    </source>
</evidence>
<dbReference type="STRING" id="535712.A4Z71_01075"/>
<evidence type="ECO:0000313" key="1">
    <source>
        <dbReference type="EMBL" id="AOY55634.1"/>
    </source>
</evidence>
<reference evidence="1 2" key="1">
    <citation type="journal article" date="2016" name="Biochim. Biophys. Acta">
        <title>Photochemical characterization of actinorhodopsin and its functional existence in the natural host.</title>
        <authorList>
            <person name="Nakamura S."/>
            <person name="Kikukawa T."/>
            <person name="Tamogami J."/>
            <person name="Kamiya M."/>
            <person name="Aizawa T."/>
            <person name="Hahn M.W."/>
            <person name="Ihara K."/>
            <person name="Kamo N."/>
            <person name="Demura M."/>
        </authorList>
    </citation>
    <scope>NUCLEOTIDE SEQUENCE [LARGE SCALE GENOMIC DNA]</scope>
    <source>
        <strain evidence="1 2">MWH-Dar1</strain>
    </source>
</reference>
<protein>
    <submittedName>
        <fullName evidence="1">Uncharacterized protein</fullName>
    </submittedName>
</protein>
<dbReference type="EMBL" id="CP015208">
    <property type="protein sequence ID" value="AOY55634.1"/>
    <property type="molecule type" value="Genomic_DNA"/>
</dbReference>
<dbReference type="KEGG" id="rpla:A4Z71_01075"/>